<dbReference type="GeneID" id="117136019"/>
<feature type="signal peptide" evidence="1">
    <location>
        <begin position="1"/>
        <end position="18"/>
    </location>
</feature>
<accession>A0A6P8J9L4</accession>
<gene>
    <name evidence="3" type="primary">LOC117136019</name>
</gene>
<sequence length="115" mass="13046">MNSIVIFIPLLFFGITLGAPFPNDLCGKMAVPNNSVTIKTEEFLLENENIPFGLHNIPHFIKHLVANVDREIPGKRNPNIYSKNSQNSKNSSEMDYVQTMRFLIETIARWIGLLS</sequence>
<reference evidence="3" key="1">
    <citation type="submission" date="2025-08" db="UniProtKB">
        <authorList>
            <consortium name="RefSeq"/>
        </authorList>
    </citation>
    <scope>IDENTIFICATION</scope>
    <source>
        <strain evidence="3">Mau12</strain>
        <tissue evidence="3">Whole Body</tissue>
    </source>
</reference>
<keyword evidence="1" id="KW-0732">Signal</keyword>
<name>A0A6P8J9L4_DROMA</name>
<dbReference type="AlphaFoldDB" id="A0A6P8J9L4"/>
<evidence type="ECO:0000313" key="2">
    <source>
        <dbReference type="Proteomes" id="UP000515162"/>
    </source>
</evidence>
<evidence type="ECO:0000256" key="1">
    <source>
        <dbReference type="SAM" id="SignalP"/>
    </source>
</evidence>
<dbReference type="Proteomes" id="UP000515162">
    <property type="component" value="Chromosome 2R"/>
</dbReference>
<evidence type="ECO:0000313" key="3">
    <source>
        <dbReference type="RefSeq" id="XP_033152527.1"/>
    </source>
</evidence>
<organism evidence="2 3">
    <name type="scientific">Drosophila mauritiana</name>
    <name type="common">Fruit fly</name>
    <dbReference type="NCBI Taxonomy" id="7226"/>
    <lineage>
        <taxon>Eukaryota</taxon>
        <taxon>Metazoa</taxon>
        <taxon>Ecdysozoa</taxon>
        <taxon>Arthropoda</taxon>
        <taxon>Hexapoda</taxon>
        <taxon>Insecta</taxon>
        <taxon>Pterygota</taxon>
        <taxon>Neoptera</taxon>
        <taxon>Endopterygota</taxon>
        <taxon>Diptera</taxon>
        <taxon>Brachycera</taxon>
        <taxon>Muscomorpha</taxon>
        <taxon>Ephydroidea</taxon>
        <taxon>Drosophilidae</taxon>
        <taxon>Drosophila</taxon>
        <taxon>Sophophora</taxon>
    </lineage>
</organism>
<feature type="chain" id="PRO_5027590625" evidence="1">
    <location>
        <begin position="19"/>
        <end position="115"/>
    </location>
</feature>
<dbReference type="RefSeq" id="XP_033152527.1">
    <property type="nucleotide sequence ID" value="XM_033296636.1"/>
</dbReference>
<proteinExistence type="predicted"/>
<protein>
    <submittedName>
        <fullName evidence="3">Uncharacterized protein LOC117136019</fullName>
    </submittedName>
</protein>
<keyword evidence="2" id="KW-1185">Reference proteome</keyword>